<organism evidence="3 4">
    <name type="scientific">Clostridium tanneri</name>
    <dbReference type="NCBI Taxonomy" id="3037988"/>
    <lineage>
        <taxon>Bacteria</taxon>
        <taxon>Bacillati</taxon>
        <taxon>Bacillota</taxon>
        <taxon>Clostridia</taxon>
        <taxon>Eubacteriales</taxon>
        <taxon>Clostridiaceae</taxon>
        <taxon>Clostridium</taxon>
    </lineage>
</organism>
<dbReference type="Proteomes" id="UP001281656">
    <property type="component" value="Unassembled WGS sequence"/>
</dbReference>
<gene>
    <name evidence="3" type="ORF">P8V03_18190</name>
</gene>
<dbReference type="SMART" id="SM00369">
    <property type="entry name" value="LRR_TYP"/>
    <property type="match status" value="8"/>
</dbReference>
<dbReference type="PROSITE" id="PS51450">
    <property type="entry name" value="LRR"/>
    <property type="match status" value="8"/>
</dbReference>
<dbReference type="PANTHER" id="PTHR30032:SF8">
    <property type="entry name" value="GERMINATION-SPECIFIC N-ACETYLMURAMOYL-L-ALANINE AMIDASE"/>
    <property type="match status" value="1"/>
</dbReference>
<evidence type="ECO:0000313" key="3">
    <source>
        <dbReference type="EMBL" id="MDW8803070.1"/>
    </source>
</evidence>
<dbReference type="InterPro" id="IPR007253">
    <property type="entry name" value="Cell_wall-bd_2"/>
</dbReference>
<keyword evidence="2" id="KW-0677">Repeat</keyword>
<name>A0ABU4JY40_9CLOT</name>
<sequence length="618" mass="68009">MRKLVILISIIVFITGDFYIVHAENSYNTIRIGGIDRYDTSANIANNFFNSNFKNMIVASGEDFPDAITGSILSKKLDAPILLVSKTAEEYKNWGFTSRLQAEGIIYILGGDGSINSLYEKLSKGYKSIRLSGMDRFSTNSSIVNHADVAKGTPVIIVNGFEFADALSASSISAIKGYPLIMSNKDKLNDNATKILKNIEPSQVFIIGGQGSINDNVVDNIKNIINVLEDSKIIRISGANRYETSLNICKYFNINGDTAIIASGEDFPDALSGSALAAKLNAPIILTNGRDISSQKNYLDTTNYKNLILIGGKSSISEEVENKLTTISNNSIVTFTDKNLENVIRKNINKPSGDIYSTDVKNIIKLDAGYSSINNLNGIDKLTNLRELNLSQNNITNIEALKHLVNLEILHLSNNIDLSDITPITCLYKLKLLNIGSTKIEDIKILGNLNNLTILELDNNGLSDISQLENLNNLTTLSLTGNQISDIDALKELTSLQVLYLSNNKLNDITDIKNLVNLNELYLNGNQITDISILKDLKNLNKLYLSGNQIANISVLKNLLNLNRLSLEGNPITDISSLKQLSNLKQLFLSDNVGIYPDIEQLKKELPNCTVVLFKPSY</sequence>
<protein>
    <submittedName>
        <fullName evidence="3">Cell wall-binding repeat-containing protein</fullName>
    </submittedName>
</protein>
<evidence type="ECO:0000256" key="2">
    <source>
        <dbReference type="ARBA" id="ARBA00022737"/>
    </source>
</evidence>
<proteinExistence type="predicted"/>
<dbReference type="SUPFAM" id="SSF52058">
    <property type="entry name" value="L domain-like"/>
    <property type="match status" value="1"/>
</dbReference>
<dbReference type="PANTHER" id="PTHR30032">
    <property type="entry name" value="N-ACETYLMURAMOYL-L-ALANINE AMIDASE-RELATED"/>
    <property type="match status" value="1"/>
</dbReference>
<dbReference type="RefSeq" id="WP_318799251.1">
    <property type="nucleotide sequence ID" value="NZ_JARUJP010000039.1"/>
</dbReference>
<dbReference type="InterPro" id="IPR003591">
    <property type="entry name" value="Leu-rich_rpt_typical-subtyp"/>
</dbReference>
<dbReference type="Gene3D" id="3.40.50.12090">
    <property type="match status" value="3"/>
</dbReference>
<dbReference type="EMBL" id="JARUJP010000039">
    <property type="protein sequence ID" value="MDW8803070.1"/>
    <property type="molecule type" value="Genomic_DNA"/>
</dbReference>
<dbReference type="Pfam" id="PF12799">
    <property type="entry name" value="LRR_4"/>
    <property type="match status" value="3"/>
</dbReference>
<keyword evidence="1" id="KW-0433">Leucine-rich repeat</keyword>
<dbReference type="InterPro" id="IPR025875">
    <property type="entry name" value="Leu-rich_rpt_4"/>
</dbReference>
<dbReference type="InterPro" id="IPR001611">
    <property type="entry name" value="Leu-rich_rpt"/>
</dbReference>
<evidence type="ECO:0000313" key="4">
    <source>
        <dbReference type="Proteomes" id="UP001281656"/>
    </source>
</evidence>
<reference evidence="3 4" key="1">
    <citation type="submission" date="2023-04" db="EMBL/GenBank/DDBJ databases">
        <title>Clostridium tannerae sp. nov., isolated from the fecal material of an alpaca.</title>
        <authorList>
            <person name="Miller S."/>
            <person name="Hendry M."/>
            <person name="King J."/>
            <person name="Sankaranarayanan K."/>
            <person name="Lawson P.A."/>
        </authorList>
    </citation>
    <scope>NUCLEOTIDE SEQUENCE [LARGE SCALE GENOMIC DNA]</scope>
    <source>
        <strain evidence="3 4">A1-XYC3</strain>
    </source>
</reference>
<keyword evidence="4" id="KW-1185">Reference proteome</keyword>
<dbReference type="SMART" id="SM00365">
    <property type="entry name" value="LRR_SD22"/>
    <property type="match status" value="8"/>
</dbReference>
<dbReference type="InterPro" id="IPR051922">
    <property type="entry name" value="Bact_Sporulation_Assoc"/>
</dbReference>
<accession>A0ABU4JY40</accession>
<comment type="caution">
    <text evidence="3">The sequence shown here is derived from an EMBL/GenBank/DDBJ whole genome shotgun (WGS) entry which is preliminary data.</text>
</comment>
<evidence type="ECO:0000256" key="1">
    <source>
        <dbReference type="ARBA" id="ARBA00022614"/>
    </source>
</evidence>
<dbReference type="Pfam" id="PF04122">
    <property type="entry name" value="CW_binding_2"/>
    <property type="match status" value="3"/>
</dbReference>
<dbReference type="InterPro" id="IPR032675">
    <property type="entry name" value="LRR_dom_sf"/>
</dbReference>
<dbReference type="Gene3D" id="3.80.10.10">
    <property type="entry name" value="Ribonuclease Inhibitor"/>
    <property type="match status" value="2"/>
</dbReference>